<dbReference type="Proteomes" id="UP001146351">
    <property type="component" value="Unassembled WGS sequence"/>
</dbReference>
<evidence type="ECO:0000313" key="2">
    <source>
        <dbReference type="Proteomes" id="UP001146351"/>
    </source>
</evidence>
<name>A0A9W9LGM8_9EURO</name>
<reference evidence="1" key="2">
    <citation type="journal article" date="2023" name="IMA Fungus">
        <title>Comparative genomic study of the Penicillium genus elucidates a diverse pangenome and 15 lateral gene transfer events.</title>
        <authorList>
            <person name="Petersen C."/>
            <person name="Sorensen T."/>
            <person name="Nielsen M.R."/>
            <person name="Sondergaard T.E."/>
            <person name="Sorensen J.L."/>
            <person name="Fitzpatrick D.A."/>
            <person name="Frisvad J.C."/>
            <person name="Nielsen K.L."/>
        </authorList>
    </citation>
    <scope>NUCLEOTIDE SEQUENCE</scope>
    <source>
        <strain evidence="1">IBT 21917</strain>
    </source>
</reference>
<comment type="caution">
    <text evidence="1">The sequence shown here is derived from an EMBL/GenBank/DDBJ whole genome shotgun (WGS) entry which is preliminary data.</text>
</comment>
<evidence type="ECO:0000313" key="1">
    <source>
        <dbReference type="EMBL" id="KAJ5156401.1"/>
    </source>
</evidence>
<proteinExistence type="predicted"/>
<accession>A0A9W9LGM8</accession>
<dbReference type="AlphaFoldDB" id="A0A9W9LGM8"/>
<gene>
    <name evidence="1" type="ORF">N7492_009204</name>
</gene>
<organism evidence="1 2">
    <name type="scientific">Penicillium capsulatum</name>
    <dbReference type="NCBI Taxonomy" id="69766"/>
    <lineage>
        <taxon>Eukaryota</taxon>
        <taxon>Fungi</taxon>
        <taxon>Dikarya</taxon>
        <taxon>Ascomycota</taxon>
        <taxon>Pezizomycotina</taxon>
        <taxon>Eurotiomycetes</taxon>
        <taxon>Eurotiomycetidae</taxon>
        <taxon>Eurotiales</taxon>
        <taxon>Aspergillaceae</taxon>
        <taxon>Penicillium</taxon>
    </lineage>
</organism>
<sequence>MATITHVPANFEPQNLTLHELRAIVHMLVIRTSHRPFRKYPVHPVIIPHRMLLLLSYMGQKHGRIIQASYGEEEDFILQYSQLWCFEDEATGPVELFVRYNIGQLVGLQRPQLDFPSLRESVAPKNLT</sequence>
<dbReference type="EMBL" id="JAPQKO010000006">
    <property type="protein sequence ID" value="KAJ5156401.1"/>
    <property type="molecule type" value="Genomic_DNA"/>
</dbReference>
<protein>
    <submittedName>
        <fullName evidence="1">Uncharacterized protein</fullName>
    </submittedName>
</protein>
<keyword evidence="2" id="KW-1185">Reference proteome</keyword>
<reference evidence="1" key="1">
    <citation type="submission" date="2022-11" db="EMBL/GenBank/DDBJ databases">
        <authorList>
            <person name="Petersen C."/>
        </authorList>
    </citation>
    <scope>NUCLEOTIDE SEQUENCE</scope>
    <source>
        <strain evidence="1">IBT 21917</strain>
    </source>
</reference>
<dbReference type="OrthoDB" id="4453902at2759"/>